<name>A0A972FQZ5_9GAMM</name>
<dbReference type="PRINTS" id="PR00111">
    <property type="entry name" value="ABHYDROLASE"/>
</dbReference>
<gene>
    <name evidence="2" type="ORF">HC757_03035</name>
</gene>
<dbReference type="EMBL" id="JAAXYH010000002">
    <property type="protein sequence ID" value="NMH64151.1"/>
    <property type="molecule type" value="Genomic_DNA"/>
</dbReference>
<comment type="caution">
    <text evidence="2">The sequence shown here is derived from an EMBL/GenBank/DDBJ whole genome shotgun (WGS) entry which is preliminary data.</text>
</comment>
<protein>
    <submittedName>
        <fullName evidence="2">Alpha/beta hydrolase</fullName>
    </submittedName>
</protein>
<dbReference type="InterPro" id="IPR050266">
    <property type="entry name" value="AB_hydrolase_sf"/>
</dbReference>
<dbReference type="SUPFAM" id="SSF53474">
    <property type="entry name" value="alpha/beta-Hydrolases"/>
    <property type="match status" value="1"/>
</dbReference>
<sequence length="304" mass="33333">MWQSSAPENPPPAGQQVELALPHIRLCGRRWGAKDKPLLLALHGWLDNANSFAPLAGHLSDFQLLAIDWPGHGLSDHRPGAYPLHWLDYLYDLDQLLAHLGQTLAPVAILGHSLGGIVASAYTAGFGAKVNKLVLIEALCPLFEDAAKSGQRLAHSFNQHGRWLGNRGKPATSYESLEVAVRARAGITGLDESWCRLLVERNMRQTEQGFCWRSDPRLKLDSPLRLTFEQVDALMQQVATPTLLLTGSEGFHQLRSALPLARGWYRHLTEAVLPGDHHLHMGNAAGVAAEIRAFLAEKSVSAGR</sequence>
<dbReference type="PANTHER" id="PTHR43798">
    <property type="entry name" value="MONOACYLGLYCEROL LIPASE"/>
    <property type="match status" value="1"/>
</dbReference>
<evidence type="ECO:0000313" key="2">
    <source>
        <dbReference type="EMBL" id="NMH64151.1"/>
    </source>
</evidence>
<feature type="domain" description="AB hydrolase-1" evidence="1">
    <location>
        <begin position="37"/>
        <end position="147"/>
    </location>
</feature>
<dbReference type="Gene3D" id="3.40.50.1820">
    <property type="entry name" value="alpha/beta hydrolase"/>
    <property type="match status" value="1"/>
</dbReference>
<dbReference type="GO" id="GO:0016787">
    <property type="term" value="F:hydrolase activity"/>
    <property type="evidence" value="ECO:0007669"/>
    <property type="project" value="UniProtKB-KW"/>
</dbReference>
<dbReference type="Pfam" id="PF00561">
    <property type="entry name" value="Abhydrolase_1"/>
    <property type="match status" value="1"/>
</dbReference>
<organism evidence="2 3">
    <name type="scientific">Shewanella salipaludis</name>
    <dbReference type="NCBI Taxonomy" id="2723052"/>
    <lineage>
        <taxon>Bacteria</taxon>
        <taxon>Pseudomonadati</taxon>
        <taxon>Pseudomonadota</taxon>
        <taxon>Gammaproteobacteria</taxon>
        <taxon>Alteromonadales</taxon>
        <taxon>Shewanellaceae</taxon>
        <taxon>Shewanella</taxon>
    </lineage>
</organism>
<dbReference type="GO" id="GO:0016020">
    <property type="term" value="C:membrane"/>
    <property type="evidence" value="ECO:0007669"/>
    <property type="project" value="TreeGrafter"/>
</dbReference>
<proteinExistence type="predicted"/>
<dbReference type="InterPro" id="IPR000073">
    <property type="entry name" value="AB_hydrolase_1"/>
</dbReference>
<keyword evidence="3" id="KW-1185">Reference proteome</keyword>
<evidence type="ECO:0000259" key="1">
    <source>
        <dbReference type="Pfam" id="PF00561"/>
    </source>
</evidence>
<dbReference type="RefSeq" id="WP_169562849.1">
    <property type="nucleotide sequence ID" value="NZ_JAAXYH010000002.1"/>
</dbReference>
<evidence type="ECO:0000313" key="3">
    <source>
        <dbReference type="Proteomes" id="UP000737113"/>
    </source>
</evidence>
<dbReference type="Proteomes" id="UP000737113">
    <property type="component" value="Unassembled WGS sequence"/>
</dbReference>
<reference evidence="2" key="1">
    <citation type="submission" date="2020-04" db="EMBL/GenBank/DDBJ databases">
        <title>Description of Shewanella salipaludis sp. nov., isolated from a salt marsh.</title>
        <authorList>
            <person name="Park S."/>
            <person name="Yoon J.-H."/>
        </authorList>
    </citation>
    <scope>NUCLEOTIDE SEQUENCE</scope>
    <source>
        <strain evidence="2">SHSM-M6</strain>
    </source>
</reference>
<dbReference type="AlphaFoldDB" id="A0A972FQZ5"/>
<accession>A0A972FQZ5</accession>
<dbReference type="PANTHER" id="PTHR43798:SF33">
    <property type="entry name" value="HYDROLASE, PUTATIVE (AFU_ORTHOLOGUE AFUA_2G14860)-RELATED"/>
    <property type="match status" value="1"/>
</dbReference>
<dbReference type="InterPro" id="IPR029058">
    <property type="entry name" value="AB_hydrolase_fold"/>
</dbReference>
<keyword evidence="2" id="KW-0378">Hydrolase</keyword>